<dbReference type="Gene3D" id="3.30.930.30">
    <property type="match status" value="1"/>
</dbReference>
<feature type="compositionally biased region" description="Basic and acidic residues" evidence="1">
    <location>
        <begin position="523"/>
        <end position="551"/>
    </location>
</feature>
<evidence type="ECO:0000256" key="1">
    <source>
        <dbReference type="SAM" id="MobiDB-lite"/>
    </source>
</evidence>
<feature type="region of interest" description="Disordered" evidence="1">
    <location>
        <begin position="14"/>
        <end position="37"/>
    </location>
</feature>
<feature type="compositionally biased region" description="Basic residues" evidence="1">
    <location>
        <begin position="20"/>
        <end position="29"/>
    </location>
</feature>
<name>A0ABU8H747_9SPHN</name>
<dbReference type="Pfam" id="PF03432">
    <property type="entry name" value="Relaxase"/>
    <property type="match status" value="1"/>
</dbReference>
<reference evidence="3 4" key="1">
    <citation type="journal article" date="2013" name="Int. J. Syst. Evol. Microbiol.">
        <title>Sphingomonas kyungheensis sp. nov., a bacterium with ginsenoside-converting activity isolated from soil of a ginseng field.</title>
        <authorList>
            <person name="Son H.M."/>
            <person name="Yang J.E."/>
            <person name="Park Y."/>
            <person name="Han C.K."/>
            <person name="Kim S.G."/>
            <person name="Kook M."/>
            <person name="Yi T.H."/>
        </authorList>
    </citation>
    <scope>NUCLEOTIDE SEQUENCE [LARGE SCALE GENOMIC DNA]</scope>
    <source>
        <strain evidence="3 4">LMG 26582</strain>
    </source>
</reference>
<evidence type="ECO:0000313" key="4">
    <source>
        <dbReference type="Proteomes" id="UP001367771"/>
    </source>
</evidence>
<dbReference type="RefSeq" id="WP_336546067.1">
    <property type="nucleotide sequence ID" value="NZ_JBBBDM010000015.1"/>
</dbReference>
<feature type="compositionally biased region" description="Basic and acidic residues" evidence="1">
    <location>
        <begin position="472"/>
        <end position="488"/>
    </location>
</feature>
<dbReference type="Proteomes" id="UP001367771">
    <property type="component" value="Unassembled WGS sequence"/>
</dbReference>
<sequence>MSFRLSPGTLDSLAGVFAPPRKRRSRGGGRGKGGARDDGAMLAFAAASLLRKTAPTSSSYRPSAQVKQAFGGGSHAAISARALRTMERTARRVPEVMVRVTGRQHGGGHVLANMSYISRLGHGEDKQIDLHTSEGEVLRDGRDMQELAQDWQEWETADEARRKGATSLSMILSMPAHTDPQGVKEAALAFAREEFANRSWVAALHVDRDHPHVHLTVARRDYDGRRFNPDSDDLLRYRQRFAQKLRDRGIEANATPVQARGVDAKHEPIAARKIREQGAVPQIDRNRADRARRLHENGRADPAVTALAKRQAVVRDTFQRSIDELLTSPSLVDQVKAQSLKTFVAAMPEPVPNSMRATQIDRGADAQSAAASAPEKGIAAADPVAAALARLEAATAEITARRAREAMAANPVTLALARMEAAKAEIEKRHQQEAGAADPLAATLARINEAAKVRTAPVQETGEVEMPGSDQSADRAAAKPGRDRPAERDADDQSQQMRPPLEPESRPMPTLSADQADAILRQTLERVRAQQQEREQMRQRDRSQDRGGPRR</sequence>
<feature type="region of interest" description="Disordered" evidence="1">
    <location>
        <begin position="454"/>
        <end position="551"/>
    </location>
</feature>
<dbReference type="EMBL" id="JBBBDM010000015">
    <property type="protein sequence ID" value="MEI5688862.1"/>
    <property type="molecule type" value="Genomic_DNA"/>
</dbReference>
<keyword evidence="4" id="KW-1185">Reference proteome</keyword>
<evidence type="ECO:0000259" key="2">
    <source>
        <dbReference type="Pfam" id="PF03432"/>
    </source>
</evidence>
<comment type="caution">
    <text evidence="3">The sequence shown here is derived from an EMBL/GenBank/DDBJ whole genome shotgun (WGS) entry which is preliminary data.</text>
</comment>
<proteinExistence type="predicted"/>
<accession>A0ABU8H747</accession>
<evidence type="ECO:0000313" key="3">
    <source>
        <dbReference type="EMBL" id="MEI5688862.1"/>
    </source>
</evidence>
<gene>
    <name evidence="3" type="ORF">V8201_17350</name>
</gene>
<protein>
    <submittedName>
        <fullName evidence="3">Relaxase/mobilization nuclease domain-containing protein</fullName>
    </submittedName>
</protein>
<organism evidence="3 4">
    <name type="scientific">Sphingomonas kyungheensis</name>
    <dbReference type="NCBI Taxonomy" id="1069987"/>
    <lineage>
        <taxon>Bacteria</taxon>
        <taxon>Pseudomonadati</taxon>
        <taxon>Pseudomonadota</taxon>
        <taxon>Alphaproteobacteria</taxon>
        <taxon>Sphingomonadales</taxon>
        <taxon>Sphingomonadaceae</taxon>
        <taxon>Sphingomonas</taxon>
    </lineage>
</organism>
<feature type="domain" description="MobA/VirD2-like nuclease" evidence="2">
    <location>
        <begin position="140"/>
        <end position="247"/>
    </location>
</feature>
<dbReference type="InterPro" id="IPR005094">
    <property type="entry name" value="Endonuclease_MobA/VirD2"/>
</dbReference>